<dbReference type="InterPro" id="IPR008183">
    <property type="entry name" value="Aldose_1/G6P_1-epimerase"/>
</dbReference>
<dbReference type="GO" id="GO:0030246">
    <property type="term" value="F:carbohydrate binding"/>
    <property type="evidence" value="ECO:0007669"/>
    <property type="project" value="InterPro"/>
</dbReference>
<dbReference type="PANTHER" id="PTHR10091:SF0">
    <property type="entry name" value="GALACTOSE MUTAROTASE"/>
    <property type="match status" value="1"/>
</dbReference>
<dbReference type="GO" id="GO:0005737">
    <property type="term" value="C:cytoplasm"/>
    <property type="evidence" value="ECO:0007669"/>
    <property type="project" value="TreeGrafter"/>
</dbReference>
<dbReference type="InterPro" id="IPR014718">
    <property type="entry name" value="GH-type_carb-bd"/>
</dbReference>
<dbReference type="GO" id="GO:0033499">
    <property type="term" value="P:galactose catabolic process via UDP-galactose, Leloir pathway"/>
    <property type="evidence" value="ECO:0007669"/>
    <property type="project" value="TreeGrafter"/>
</dbReference>
<dbReference type="EMBL" id="WJQS01000006">
    <property type="protein sequence ID" value="MRI85814.1"/>
    <property type="molecule type" value="Genomic_DNA"/>
</dbReference>
<dbReference type="SUPFAM" id="SSF74650">
    <property type="entry name" value="Galactose mutarotase-like"/>
    <property type="match status" value="1"/>
</dbReference>
<proteinExistence type="inferred from homology"/>
<accession>A0A6I2GGJ3</accession>
<dbReference type="PROSITE" id="PS00545">
    <property type="entry name" value="ALDOSE_1_EPIMERASE"/>
    <property type="match status" value="1"/>
</dbReference>
<dbReference type="Proteomes" id="UP000440066">
    <property type="component" value="Unassembled WGS sequence"/>
</dbReference>
<dbReference type="Pfam" id="PF01263">
    <property type="entry name" value="Aldose_epim"/>
    <property type="match status" value="1"/>
</dbReference>
<comment type="catalytic activity">
    <reaction evidence="1 8">
        <text>alpha-D-glucose = beta-D-glucose</text>
        <dbReference type="Rhea" id="RHEA:10264"/>
        <dbReference type="ChEBI" id="CHEBI:15903"/>
        <dbReference type="ChEBI" id="CHEBI:17925"/>
        <dbReference type="EC" id="5.1.3.3"/>
    </reaction>
</comment>
<dbReference type="InterPro" id="IPR047215">
    <property type="entry name" value="Galactose_mutarotase-like"/>
</dbReference>
<name>A0A6I2GGJ3_9LACT</name>
<evidence type="ECO:0000256" key="1">
    <source>
        <dbReference type="ARBA" id="ARBA00001614"/>
    </source>
</evidence>
<evidence type="ECO:0000256" key="5">
    <source>
        <dbReference type="ARBA" id="ARBA00014165"/>
    </source>
</evidence>
<reference evidence="12 14" key="2">
    <citation type="submission" date="2019-11" db="EMBL/GenBank/DDBJ databases">
        <title>Characterisation of Fundicoccus ignavus gen. nov. sp. nov., a novel genus of the family Aerococcaceae isolated from bulk tank milk.</title>
        <authorList>
            <person name="Siebert A."/>
            <person name="Huptas C."/>
            <person name="Wenning M."/>
            <person name="Scherer S."/>
            <person name="Doll E.V."/>
        </authorList>
    </citation>
    <scope>NUCLEOTIDE SEQUENCE [LARGE SCALE GENOMIC DNA]</scope>
    <source>
        <strain evidence="12 14">WS4759</strain>
    </source>
</reference>
<dbReference type="InterPro" id="IPR015443">
    <property type="entry name" value="Aldose_1-epimerase"/>
</dbReference>
<keyword evidence="6 8" id="KW-0413">Isomerase</keyword>
<evidence type="ECO:0000256" key="8">
    <source>
        <dbReference type="PIRNR" id="PIRNR005096"/>
    </source>
</evidence>
<dbReference type="GO" id="GO:0004034">
    <property type="term" value="F:aldose 1-epimerase activity"/>
    <property type="evidence" value="ECO:0007669"/>
    <property type="project" value="UniProtKB-EC"/>
</dbReference>
<evidence type="ECO:0000313" key="12">
    <source>
        <dbReference type="EMBL" id="MRI85814.1"/>
    </source>
</evidence>
<sequence>MKVQIKSFGQYKGQSFDEIFIENKHGVVVSFSDLGARINRWQVPNADGTKDDIILGYDDANQVFEGRTYYYGATIGRIAGRIKQGKFRLNNQDYQLDINNNDNHLHGGADGYDIQKWHYEIVEEENSIKVIFNYTEKDGTSGFPADIYNRVTHTFDDDNNWTIDYYAESSDATIYNPTNHVYFNLNGSNHEAITNHLFEVKATHYLPTKEDAIPTGEIEIVDDTPFDLRSPVKFGDLLSSDHPQFKLVDGFDHPFVLDNESPYALRIEQPDNKRSIIVTTDRPIVVIYTHSAIPVPMAVWGHDLEPYAGVAIELQAAPDAINRPQFGNVILEKGEIFESTTRYHLSL</sequence>
<dbReference type="Proteomes" id="UP000430975">
    <property type="component" value="Unassembled WGS sequence"/>
</dbReference>
<evidence type="ECO:0000256" key="11">
    <source>
        <dbReference type="PIRSR" id="PIRSR005096-3"/>
    </source>
</evidence>
<dbReference type="InterPro" id="IPR011013">
    <property type="entry name" value="Gal_mutarotase_sf_dom"/>
</dbReference>
<evidence type="ECO:0000313" key="13">
    <source>
        <dbReference type="EMBL" id="MRJ46683.1"/>
    </source>
</evidence>
<protein>
    <recommendedName>
        <fullName evidence="5 8">Aldose 1-epimerase</fullName>
        <ecNumber evidence="4 8">5.1.3.3</ecNumber>
    </recommendedName>
</protein>
<evidence type="ECO:0000313" key="14">
    <source>
        <dbReference type="Proteomes" id="UP000430975"/>
    </source>
</evidence>
<evidence type="ECO:0000256" key="7">
    <source>
        <dbReference type="ARBA" id="ARBA00023277"/>
    </source>
</evidence>
<dbReference type="UniPathway" id="UPA00242"/>
<dbReference type="GO" id="GO:0006006">
    <property type="term" value="P:glucose metabolic process"/>
    <property type="evidence" value="ECO:0007669"/>
    <property type="project" value="TreeGrafter"/>
</dbReference>
<feature type="binding site" evidence="11">
    <location>
        <begin position="180"/>
        <end position="182"/>
    </location>
    <ligand>
        <name>beta-D-galactose</name>
        <dbReference type="ChEBI" id="CHEBI:27667"/>
    </ligand>
</feature>
<dbReference type="EMBL" id="WJQT01000003">
    <property type="protein sequence ID" value="MRJ46683.1"/>
    <property type="molecule type" value="Genomic_DNA"/>
</dbReference>
<evidence type="ECO:0000256" key="6">
    <source>
        <dbReference type="ARBA" id="ARBA00023235"/>
    </source>
</evidence>
<dbReference type="AlphaFoldDB" id="A0A6I2GGJ3"/>
<dbReference type="CDD" id="cd09019">
    <property type="entry name" value="galactose_mutarotase_like"/>
    <property type="match status" value="1"/>
</dbReference>
<keyword evidence="14" id="KW-1185">Reference proteome</keyword>
<evidence type="ECO:0000256" key="3">
    <source>
        <dbReference type="ARBA" id="ARBA00006206"/>
    </source>
</evidence>
<feature type="active site" description="Proton acceptor" evidence="9">
    <location>
        <position position="313"/>
    </location>
</feature>
<feature type="binding site" evidence="10">
    <location>
        <position position="252"/>
    </location>
    <ligand>
        <name>beta-D-galactose</name>
        <dbReference type="ChEBI" id="CHEBI:27667"/>
    </ligand>
</feature>
<comment type="pathway">
    <text evidence="2 8">Carbohydrate metabolism; hexose metabolism.</text>
</comment>
<dbReference type="InterPro" id="IPR018052">
    <property type="entry name" value="Ald1_epimerase_CS"/>
</dbReference>
<comment type="caution">
    <text evidence="12">The sequence shown here is derived from an EMBL/GenBank/DDBJ whole genome shotgun (WGS) entry which is preliminary data.</text>
</comment>
<dbReference type="EC" id="5.1.3.3" evidence="4 8"/>
<evidence type="ECO:0000256" key="10">
    <source>
        <dbReference type="PIRSR" id="PIRSR005096-2"/>
    </source>
</evidence>
<evidence type="ECO:0000256" key="9">
    <source>
        <dbReference type="PIRSR" id="PIRSR005096-1"/>
    </source>
</evidence>
<comment type="similarity">
    <text evidence="3 8">Belongs to the aldose epimerase family.</text>
</comment>
<feature type="active site" description="Proton donor" evidence="9">
    <location>
        <position position="180"/>
    </location>
</feature>
<dbReference type="PIRSF" id="PIRSF005096">
    <property type="entry name" value="GALM"/>
    <property type="match status" value="1"/>
</dbReference>
<dbReference type="RefSeq" id="WP_153831773.1">
    <property type="nucleotide sequence ID" value="NZ_WJQS01000006.1"/>
</dbReference>
<reference evidence="13 15" key="1">
    <citation type="submission" date="2019-11" db="EMBL/GenBank/DDBJ databases">
        <title>Characterisation of Fundicoccus ignavus gen. nov. sp. nov., a novel genus of the family Aerococcaceae from bulk tank milk.</title>
        <authorList>
            <person name="Siebert A."/>
            <person name="Huptas C."/>
            <person name="Wenning M."/>
            <person name="Scherer S."/>
            <person name="Doll E.V."/>
        </authorList>
    </citation>
    <scope>NUCLEOTIDE SEQUENCE [LARGE SCALE GENOMIC DNA]</scope>
    <source>
        <strain evidence="13 15">DSM 109652</strain>
    </source>
</reference>
<organism evidence="12 14">
    <name type="scientific">Fundicoccus ignavus</name>
    <dbReference type="NCBI Taxonomy" id="2664442"/>
    <lineage>
        <taxon>Bacteria</taxon>
        <taxon>Bacillati</taxon>
        <taxon>Bacillota</taxon>
        <taxon>Bacilli</taxon>
        <taxon>Lactobacillales</taxon>
        <taxon>Aerococcaceae</taxon>
        <taxon>Fundicoccus</taxon>
    </lineage>
</organism>
<dbReference type="PANTHER" id="PTHR10091">
    <property type="entry name" value="ALDOSE-1-EPIMERASE"/>
    <property type="match status" value="1"/>
</dbReference>
<gene>
    <name evidence="13" type="ORF">GF867_03750</name>
    <name evidence="12" type="ORF">GIY09_08035</name>
</gene>
<evidence type="ECO:0000313" key="15">
    <source>
        <dbReference type="Proteomes" id="UP000440066"/>
    </source>
</evidence>
<dbReference type="Gene3D" id="2.70.98.10">
    <property type="match status" value="1"/>
</dbReference>
<keyword evidence="7 8" id="KW-0119">Carbohydrate metabolism</keyword>
<evidence type="ECO:0000256" key="4">
    <source>
        <dbReference type="ARBA" id="ARBA00013185"/>
    </source>
</evidence>
<evidence type="ECO:0000256" key="2">
    <source>
        <dbReference type="ARBA" id="ARBA00005028"/>
    </source>
</evidence>
<dbReference type="NCBIfam" id="NF008277">
    <property type="entry name" value="PRK11055.1"/>
    <property type="match status" value="1"/>
</dbReference>